<dbReference type="AlphaFoldDB" id="A0A418WVX4"/>
<comment type="caution">
    <text evidence="1">The sequence shown here is derived from an EMBL/GenBank/DDBJ whole genome shotgun (WGS) entry which is preliminary data.</text>
</comment>
<proteinExistence type="predicted"/>
<gene>
    <name evidence="1" type="ORF">D3870_20880</name>
</gene>
<organism evidence="1 2">
    <name type="scientific">Noviherbaspirillum cavernae</name>
    <dbReference type="NCBI Taxonomy" id="2320862"/>
    <lineage>
        <taxon>Bacteria</taxon>
        <taxon>Pseudomonadati</taxon>
        <taxon>Pseudomonadota</taxon>
        <taxon>Betaproteobacteria</taxon>
        <taxon>Burkholderiales</taxon>
        <taxon>Oxalobacteraceae</taxon>
        <taxon>Noviherbaspirillum</taxon>
    </lineage>
</organism>
<name>A0A418WVX4_9BURK</name>
<reference evidence="1 2" key="1">
    <citation type="submission" date="2018-09" db="EMBL/GenBank/DDBJ databases">
        <authorList>
            <person name="Zhu H."/>
        </authorList>
    </citation>
    <scope>NUCLEOTIDE SEQUENCE [LARGE SCALE GENOMIC DNA]</scope>
    <source>
        <strain evidence="1 2">K2R10-39</strain>
    </source>
</reference>
<evidence type="ECO:0000313" key="2">
    <source>
        <dbReference type="Proteomes" id="UP000285190"/>
    </source>
</evidence>
<dbReference type="Proteomes" id="UP000285190">
    <property type="component" value="Unassembled WGS sequence"/>
</dbReference>
<evidence type="ECO:0000313" key="1">
    <source>
        <dbReference type="EMBL" id="RJF96840.1"/>
    </source>
</evidence>
<keyword evidence="2" id="KW-1185">Reference proteome</keyword>
<accession>A0A418WVX4</accession>
<sequence length="91" mass="9953">MACTPAEFARWLPGATCNAGIETSVAADRTHYRITLGDGAIDISTQTCSPRRIAAISLPVLRVTFRFIDLDPMQRSAFMARFDAYTRRGGG</sequence>
<dbReference type="EMBL" id="QYUN01000003">
    <property type="protein sequence ID" value="RJF96840.1"/>
    <property type="molecule type" value="Genomic_DNA"/>
</dbReference>
<protein>
    <submittedName>
        <fullName evidence="1">Uncharacterized protein</fullName>
    </submittedName>
</protein>